<keyword evidence="1" id="KW-0004">4Fe-4S</keyword>
<dbReference type="GO" id="GO:0051539">
    <property type="term" value="F:4 iron, 4 sulfur cluster binding"/>
    <property type="evidence" value="ECO:0007669"/>
    <property type="project" value="UniProtKB-UniRule"/>
</dbReference>
<dbReference type="HAMAP" id="MF_02233">
    <property type="entry name" value="UbiV"/>
    <property type="match status" value="1"/>
</dbReference>
<proteinExistence type="inferred from homology"/>
<comment type="caution">
    <text evidence="2">The sequence shown here is derived from an EMBL/GenBank/DDBJ whole genome shotgun (WGS) entry which is preliminary data.</text>
</comment>
<dbReference type="UniPathway" id="UPA00232"/>
<protein>
    <recommendedName>
        <fullName evidence="1">Ubiquinone biosynthesis protein UbiV</fullName>
    </recommendedName>
</protein>
<keyword evidence="1" id="KW-0411">Iron-sulfur</keyword>
<dbReference type="Pfam" id="PF01136">
    <property type="entry name" value="Peptidase_U32"/>
    <property type="match status" value="1"/>
</dbReference>
<evidence type="ECO:0000313" key="3">
    <source>
        <dbReference type="Proteomes" id="UP000619743"/>
    </source>
</evidence>
<dbReference type="PANTHER" id="PTHR30217">
    <property type="entry name" value="PEPTIDASE U32 FAMILY"/>
    <property type="match status" value="1"/>
</dbReference>
<dbReference type="RefSeq" id="WP_229744670.1">
    <property type="nucleotide sequence ID" value="NZ_BMDX01000005.1"/>
</dbReference>
<comment type="cofactor">
    <cofactor evidence="1">
        <name>[4Fe-4S] cluster</name>
        <dbReference type="ChEBI" id="CHEBI:49883"/>
    </cofactor>
</comment>
<dbReference type="Proteomes" id="UP000619743">
    <property type="component" value="Unassembled WGS sequence"/>
</dbReference>
<keyword evidence="1" id="KW-0831">Ubiquinone biosynthesis</keyword>
<dbReference type="AlphaFoldDB" id="A0A8J2U419"/>
<dbReference type="GO" id="GO:0046872">
    <property type="term" value="F:metal ion binding"/>
    <property type="evidence" value="ECO:0007669"/>
    <property type="project" value="UniProtKB-KW"/>
</dbReference>
<reference evidence="3" key="1">
    <citation type="journal article" date="2019" name="Int. J. Syst. Evol. Microbiol.">
        <title>The Global Catalogue of Microorganisms (GCM) 10K type strain sequencing project: providing services to taxonomists for standard genome sequencing and annotation.</title>
        <authorList>
            <consortium name="The Broad Institute Genomics Platform"/>
            <consortium name="The Broad Institute Genome Sequencing Center for Infectious Disease"/>
            <person name="Wu L."/>
            <person name="Ma J."/>
        </authorList>
    </citation>
    <scope>NUCLEOTIDE SEQUENCE [LARGE SCALE GENOMIC DNA]</scope>
    <source>
        <strain evidence="3">CGMCC 1.10130</strain>
    </source>
</reference>
<keyword evidence="1" id="KW-0408">Iron</keyword>
<dbReference type="GO" id="GO:0006744">
    <property type="term" value="P:ubiquinone biosynthetic process"/>
    <property type="evidence" value="ECO:0007669"/>
    <property type="project" value="UniProtKB-UniRule"/>
</dbReference>
<sequence>MTMQISLGANQYYWPKSTIEQFYRDIADSSVQRVYLGEAVCSKRKELRLTDWLAIAKELIQAGKQVRLSTLALIEAPQELDMIMPYLEQQDLVVEANDIAVVQLAKERQLPFVAGSALNIYNMSALKRMLDAGMVSWVMPVELSRDWLKGVLDEAQAEGVRDRFDVEVLGYGHLPLAFSARCFTARSLDRPKDQCKKCCIDYPDGRLVKNLEDKPMFVLNGIQTQSGYCYDLSNDIASMQGLVDWFRISPQSDNMKAIIDHISTQLTEPLHQPLAPDHCNGYWWSVAGKELVAENSY</sequence>
<dbReference type="InterPro" id="IPR051454">
    <property type="entry name" value="RNA/ubiquinone_mod_enzymes"/>
</dbReference>
<organism evidence="2 3">
    <name type="scientific">Neiella marina</name>
    <dbReference type="NCBI Taxonomy" id="508461"/>
    <lineage>
        <taxon>Bacteria</taxon>
        <taxon>Pseudomonadati</taxon>
        <taxon>Pseudomonadota</taxon>
        <taxon>Gammaproteobacteria</taxon>
        <taxon>Alteromonadales</taxon>
        <taxon>Echinimonadaceae</taxon>
        <taxon>Neiella</taxon>
    </lineage>
</organism>
<accession>A0A8J2U419</accession>
<keyword evidence="3" id="KW-1185">Reference proteome</keyword>
<comment type="function">
    <text evidence="1">Required for O(2)-independent ubiquinone (coenzyme Q) biosynthesis. Together with UbiU, is essential for the C6-hydroxylation reaction in the oxygen-independent ubiquinone biosynthesis pathway.</text>
</comment>
<dbReference type="NCBIfam" id="NF011991">
    <property type="entry name" value="PRK15447.1"/>
    <property type="match status" value="1"/>
</dbReference>
<feature type="binding site" evidence="1">
    <location>
        <position position="182"/>
    </location>
    <ligand>
        <name>[4Fe-4S] cluster</name>
        <dbReference type="ChEBI" id="CHEBI:49883"/>
    </ligand>
</feature>
<name>A0A8J2U419_9GAMM</name>
<comment type="subunit">
    <text evidence="1">Forms a heterodimer with UbiU.</text>
</comment>
<feature type="binding site" evidence="1">
    <location>
        <position position="195"/>
    </location>
    <ligand>
        <name>[4Fe-4S] cluster</name>
        <dbReference type="ChEBI" id="CHEBI:49883"/>
    </ligand>
</feature>
<feature type="binding site" evidence="1">
    <location>
        <position position="199"/>
    </location>
    <ligand>
        <name>[4Fe-4S] cluster</name>
        <dbReference type="ChEBI" id="CHEBI:49883"/>
    </ligand>
</feature>
<keyword evidence="1" id="KW-0479">Metal-binding</keyword>
<evidence type="ECO:0000313" key="2">
    <source>
        <dbReference type="EMBL" id="GGA73160.1"/>
    </source>
</evidence>
<gene>
    <name evidence="1" type="primary">ubiV</name>
    <name evidence="2" type="ORF">GCM10011369_13610</name>
</gene>
<dbReference type="PANTHER" id="PTHR30217:SF11">
    <property type="entry name" value="UBIQUINONE BIOSYNTHESIS PROTEIN UBIV"/>
    <property type="match status" value="1"/>
</dbReference>
<comment type="similarity">
    <text evidence="1">Belongs to the peptidase U32 family. UbiV subfamily.</text>
</comment>
<dbReference type="InterPro" id="IPR043693">
    <property type="entry name" value="UbiV"/>
</dbReference>
<feature type="binding site" evidence="1">
    <location>
        <position position="41"/>
    </location>
    <ligand>
        <name>[4Fe-4S] cluster</name>
        <dbReference type="ChEBI" id="CHEBI:49883"/>
    </ligand>
</feature>
<evidence type="ECO:0000256" key="1">
    <source>
        <dbReference type="HAMAP-Rule" id="MF_02233"/>
    </source>
</evidence>
<comment type="pathway">
    <text evidence="1">Cofactor biosynthesis; ubiquinone biosynthesis.</text>
</comment>
<dbReference type="EMBL" id="BMDX01000005">
    <property type="protein sequence ID" value="GGA73160.1"/>
    <property type="molecule type" value="Genomic_DNA"/>
</dbReference>
<dbReference type="InterPro" id="IPR001539">
    <property type="entry name" value="Peptidase_U32"/>
</dbReference>